<proteinExistence type="predicted"/>
<dbReference type="AlphaFoldDB" id="A0A0R3RBI7"/>
<sequence length="85" mass="9505">LYGSDDVLSRSSCTSIERALSSISFLFILSTSNFSASESFSTVPLVSFCEHTTVSNQIGKTRYLYHILHYNNPVDYLALNMNTDL</sequence>
<evidence type="ECO:0000313" key="1">
    <source>
        <dbReference type="WBParaSite" id="BTMF_0001740601-mRNA-1"/>
    </source>
</evidence>
<reference evidence="1" key="1">
    <citation type="submission" date="2017-02" db="UniProtKB">
        <authorList>
            <consortium name="WormBaseParasite"/>
        </authorList>
    </citation>
    <scope>IDENTIFICATION</scope>
</reference>
<organism evidence="1">
    <name type="scientific">Brugia timori</name>
    <dbReference type="NCBI Taxonomy" id="42155"/>
    <lineage>
        <taxon>Eukaryota</taxon>
        <taxon>Metazoa</taxon>
        <taxon>Ecdysozoa</taxon>
        <taxon>Nematoda</taxon>
        <taxon>Chromadorea</taxon>
        <taxon>Rhabditida</taxon>
        <taxon>Spirurina</taxon>
        <taxon>Spiruromorpha</taxon>
        <taxon>Filarioidea</taxon>
        <taxon>Onchocercidae</taxon>
        <taxon>Brugia</taxon>
    </lineage>
</organism>
<dbReference type="WBParaSite" id="BTMF_0001740601-mRNA-1">
    <property type="protein sequence ID" value="BTMF_0001740601-mRNA-1"/>
    <property type="gene ID" value="BTMF_0001740601"/>
</dbReference>
<name>A0A0R3RBI7_9BILA</name>
<protein>
    <submittedName>
        <fullName evidence="1">Ovule protein</fullName>
    </submittedName>
</protein>
<accession>A0A0R3RBI7</accession>